<sequence>MGKPMFHLLVQELINRNKLKCAYGVTKKNDLQKEFLHVYQKCKERGSFSSSKDFVTPTRTPFAQSLAIFITLENGPGQSLISFIFSLNILQTITALVIMSKLISCSSSSVRIQFQTRLHLLTIIPLRGRKFSGIIFISRV</sequence>
<protein>
    <submittedName>
        <fullName evidence="2">Uncharacterized protein LOC127148624</fullName>
    </submittedName>
</protein>
<reference evidence="2" key="1">
    <citation type="submission" date="2025-08" db="UniProtKB">
        <authorList>
            <consortium name="RefSeq"/>
        </authorList>
    </citation>
    <scope>IDENTIFICATION</scope>
    <source>
        <tissue evidence="2">Stem</tissue>
    </source>
</reference>
<proteinExistence type="predicted"/>
<dbReference type="Proteomes" id="UP001652600">
    <property type="component" value="Chromosome 3"/>
</dbReference>
<gene>
    <name evidence="2" type="primary">LOC127148624</name>
</gene>
<evidence type="ECO:0000313" key="2">
    <source>
        <dbReference type="RefSeq" id="XP_050938706.1"/>
    </source>
</evidence>
<keyword evidence="1" id="KW-1185">Reference proteome</keyword>
<dbReference type="RefSeq" id="XP_050938706.1">
    <property type="nucleotide sequence ID" value="XM_051082749.1"/>
</dbReference>
<dbReference type="GeneID" id="127148624"/>
<name>A0ABM3KLR1_CUCME</name>
<accession>A0ABM3KLR1</accession>
<evidence type="ECO:0000313" key="1">
    <source>
        <dbReference type="Proteomes" id="UP001652600"/>
    </source>
</evidence>
<organism evidence="1 2">
    <name type="scientific">Cucumis melo</name>
    <name type="common">Muskmelon</name>
    <dbReference type="NCBI Taxonomy" id="3656"/>
    <lineage>
        <taxon>Eukaryota</taxon>
        <taxon>Viridiplantae</taxon>
        <taxon>Streptophyta</taxon>
        <taxon>Embryophyta</taxon>
        <taxon>Tracheophyta</taxon>
        <taxon>Spermatophyta</taxon>
        <taxon>Magnoliopsida</taxon>
        <taxon>eudicotyledons</taxon>
        <taxon>Gunneridae</taxon>
        <taxon>Pentapetalae</taxon>
        <taxon>rosids</taxon>
        <taxon>fabids</taxon>
        <taxon>Cucurbitales</taxon>
        <taxon>Cucurbitaceae</taxon>
        <taxon>Benincaseae</taxon>
        <taxon>Cucumis</taxon>
    </lineage>
</organism>